<dbReference type="KEGG" id="tut:107372194"/>
<dbReference type="PANTHER" id="PTHR10426:SF88">
    <property type="entry name" value="ADIPOCYTE PLASMA MEMBRANE-ASSOCIATED PROTEIN HEMOMUCIN-RELATED"/>
    <property type="match status" value="1"/>
</dbReference>
<dbReference type="PANTHER" id="PTHR10426">
    <property type="entry name" value="STRICTOSIDINE SYNTHASE-RELATED"/>
    <property type="match status" value="1"/>
</dbReference>
<name>T1JZT7_TETUR</name>
<dbReference type="EMBL" id="CAEY01001126">
    <property type="status" value="NOT_ANNOTATED_CDS"/>
    <property type="molecule type" value="Genomic_DNA"/>
</dbReference>
<evidence type="ECO:0000256" key="2">
    <source>
        <dbReference type="ARBA" id="ARBA00022553"/>
    </source>
</evidence>
<evidence type="ECO:0000259" key="5">
    <source>
        <dbReference type="Pfam" id="PF03088"/>
    </source>
</evidence>
<sequence>MAKKVTKEKAGSKRPIPKTAKYQTIFKPVIYLLVLIVAILYAPFMKSLNFRSRQYTDYLAESFDGPYAENDILSKATKLFTDEVEGPESLAPFEGKVYVGLQDGRILQISDDKYTTFTTVGISNGTCPAWQEKRCGRPLGNRVTSKGDLYTIDAYHGVLKTSIKAPSPKPELVMSSDLLIEGNSSKFLDDLVIDEGAGTSGGNVIYMTDASSHFDLSEVVPTMLDQDDTGRVIQYDEVAKKATVIMKGLLFPNGIELTDDKTSILVCEITNKRILRHYVKGPKAGTTEVLIDRLPGEPDNIRRSTRKDKETYWVALAIARTTQNPDLIDWGENKPFLRNFALRTIYAVGNLVQFFGQLIQSPDLTLKGWEIKTFKLFNLFTFRGMALEIDVSGKIVSCLHSPDGSITLLSEVREVIEGNSRVLYLGSVYNKYIGKLVLS</sequence>
<keyword evidence="2" id="KW-0597">Phosphoprotein</keyword>
<dbReference type="EnsemblMetazoa" id="tetur03g05200.1">
    <property type="protein sequence ID" value="tetur03g05200.1"/>
    <property type="gene ID" value="tetur03g05200"/>
</dbReference>
<reference evidence="6" key="2">
    <citation type="submission" date="2015-06" db="UniProtKB">
        <authorList>
            <consortium name="EnsemblMetazoa"/>
        </authorList>
    </citation>
    <scope>IDENTIFICATION</scope>
</reference>
<protein>
    <recommendedName>
        <fullName evidence="5">Strictosidine synthase conserved region domain-containing protein</fullName>
    </recommendedName>
</protein>
<evidence type="ECO:0000256" key="3">
    <source>
        <dbReference type="ARBA" id="ARBA00023180"/>
    </source>
</evidence>
<keyword evidence="4" id="KW-1133">Transmembrane helix</keyword>
<dbReference type="OrthoDB" id="5307922at2759"/>
<dbReference type="eggNOG" id="KOG1520">
    <property type="taxonomic scope" value="Eukaryota"/>
</dbReference>
<proteinExistence type="inferred from homology"/>
<dbReference type="AlphaFoldDB" id="T1JZT7"/>
<evidence type="ECO:0000256" key="1">
    <source>
        <dbReference type="ARBA" id="ARBA00009191"/>
    </source>
</evidence>
<dbReference type="Gene3D" id="2.120.10.30">
    <property type="entry name" value="TolB, C-terminal domain"/>
    <property type="match status" value="1"/>
</dbReference>
<accession>T1JZT7</accession>
<dbReference type="STRING" id="32264.T1JZT7"/>
<keyword evidence="4" id="KW-0812">Transmembrane</keyword>
<organism evidence="6 7">
    <name type="scientific">Tetranychus urticae</name>
    <name type="common">Two-spotted spider mite</name>
    <dbReference type="NCBI Taxonomy" id="32264"/>
    <lineage>
        <taxon>Eukaryota</taxon>
        <taxon>Metazoa</taxon>
        <taxon>Ecdysozoa</taxon>
        <taxon>Arthropoda</taxon>
        <taxon>Chelicerata</taxon>
        <taxon>Arachnida</taxon>
        <taxon>Acari</taxon>
        <taxon>Acariformes</taxon>
        <taxon>Trombidiformes</taxon>
        <taxon>Prostigmata</taxon>
        <taxon>Eleutherengona</taxon>
        <taxon>Raphignathae</taxon>
        <taxon>Tetranychoidea</taxon>
        <taxon>Tetranychidae</taxon>
        <taxon>Tetranychus</taxon>
    </lineage>
</organism>
<comment type="similarity">
    <text evidence="1">Belongs to the strictosidine synthase family.</text>
</comment>
<dbReference type="OMA" id="CCRTRAQ"/>
<keyword evidence="4" id="KW-0472">Membrane</keyword>
<dbReference type="Proteomes" id="UP000015104">
    <property type="component" value="Unassembled WGS sequence"/>
</dbReference>
<dbReference type="InterPro" id="IPR011042">
    <property type="entry name" value="6-blade_b-propeller_TolB-like"/>
</dbReference>
<reference evidence="7" key="1">
    <citation type="submission" date="2011-08" db="EMBL/GenBank/DDBJ databases">
        <authorList>
            <person name="Rombauts S."/>
        </authorList>
    </citation>
    <scope>NUCLEOTIDE SEQUENCE</scope>
    <source>
        <strain evidence="7">London</strain>
    </source>
</reference>
<dbReference type="HOGENOM" id="CLU_023267_0_1_1"/>
<keyword evidence="7" id="KW-1185">Reference proteome</keyword>
<dbReference type="InterPro" id="IPR018119">
    <property type="entry name" value="Strictosidine_synth_cons-reg"/>
</dbReference>
<evidence type="ECO:0000313" key="7">
    <source>
        <dbReference type="Proteomes" id="UP000015104"/>
    </source>
</evidence>
<dbReference type="Pfam" id="PF20067">
    <property type="entry name" value="SSL_N"/>
    <property type="match status" value="1"/>
</dbReference>
<evidence type="ECO:0000256" key="4">
    <source>
        <dbReference type="SAM" id="Phobius"/>
    </source>
</evidence>
<dbReference type="Pfam" id="PF03088">
    <property type="entry name" value="Str_synth"/>
    <property type="match status" value="1"/>
</dbReference>
<dbReference type="SUPFAM" id="SSF63829">
    <property type="entry name" value="Calcium-dependent phosphotriesterase"/>
    <property type="match status" value="1"/>
</dbReference>
<dbReference type="GO" id="GO:0012505">
    <property type="term" value="C:endomembrane system"/>
    <property type="evidence" value="ECO:0007669"/>
    <property type="project" value="TreeGrafter"/>
</dbReference>
<feature type="transmembrane region" description="Helical" evidence="4">
    <location>
        <begin position="25"/>
        <end position="44"/>
    </location>
</feature>
<evidence type="ECO:0000313" key="6">
    <source>
        <dbReference type="EnsemblMetazoa" id="tetur03g05200.1"/>
    </source>
</evidence>
<gene>
    <name evidence="6" type="primary">107372194</name>
</gene>
<feature type="domain" description="Strictosidine synthase conserved region" evidence="5">
    <location>
        <begin position="203"/>
        <end position="282"/>
    </location>
</feature>
<dbReference type="GO" id="GO:0016787">
    <property type="term" value="F:hydrolase activity"/>
    <property type="evidence" value="ECO:0007669"/>
    <property type="project" value="TreeGrafter"/>
</dbReference>
<keyword evidence="3" id="KW-0325">Glycoprotein</keyword>